<dbReference type="AlphaFoldDB" id="A0A9D1M907"/>
<dbReference type="Proteomes" id="UP000824112">
    <property type="component" value="Unassembled WGS sequence"/>
</dbReference>
<dbReference type="EMBL" id="DVNA01000192">
    <property type="protein sequence ID" value="HIU55824.1"/>
    <property type="molecule type" value="Genomic_DNA"/>
</dbReference>
<comment type="caution">
    <text evidence="1">The sequence shown here is derived from an EMBL/GenBank/DDBJ whole genome shotgun (WGS) entry which is preliminary data.</text>
</comment>
<protein>
    <submittedName>
        <fullName evidence="1">Uncharacterized protein</fullName>
    </submittedName>
</protein>
<accession>A0A9D1M907</accession>
<evidence type="ECO:0000313" key="2">
    <source>
        <dbReference type="Proteomes" id="UP000824112"/>
    </source>
</evidence>
<name>A0A9D1M907_9BACT</name>
<sequence>MLCSCNADDKKGDDDPGVTGKLTVDVKIKSRSSGEVEPVYKRVVSGDYYIMDATDGTPGNGSIYYYKCKFMLFEADNCEYDLESIKSQPMGTIIQKGLRDKAGNYHPNLFVGGLNEGMYRFNTSVETGKYCIMAILEKDNGVVGENNATVGSSYSATIVEVKENKETIVEKIFLEIGSSSGSYDNWENNAQ</sequence>
<reference evidence="1" key="1">
    <citation type="submission" date="2020-10" db="EMBL/GenBank/DDBJ databases">
        <authorList>
            <person name="Gilroy R."/>
        </authorList>
    </citation>
    <scope>NUCLEOTIDE SEQUENCE</scope>
    <source>
        <strain evidence="1">CHK158-818</strain>
    </source>
</reference>
<organism evidence="1 2">
    <name type="scientific">Candidatus Gallibacteroides avistercoris</name>
    <dbReference type="NCBI Taxonomy" id="2840833"/>
    <lineage>
        <taxon>Bacteria</taxon>
        <taxon>Pseudomonadati</taxon>
        <taxon>Bacteroidota</taxon>
        <taxon>Bacteroidia</taxon>
        <taxon>Bacteroidales</taxon>
        <taxon>Bacteroidaceae</taxon>
        <taxon>Bacteroidaceae incertae sedis</taxon>
        <taxon>Candidatus Gallibacteroides</taxon>
    </lineage>
</organism>
<reference evidence="1" key="2">
    <citation type="journal article" date="2021" name="PeerJ">
        <title>Extensive microbial diversity within the chicken gut microbiome revealed by metagenomics and culture.</title>
        <authorList>
            <person name="Gilroy R."/>
            <person name="Ravi A."/>
            <person name="Getino M."/>
            <person name="Pursley I."/>
            <person name="Horton D.L."/>
            <person name="Alikhan N.F."/>
            <person name="Baker D."/>
            <person name="Gharbi K."/>
            <person name="Hall N."/>
            <person name="Watson M."/>
            <person name="Adriaenssens E.M."/>
            <person name="Foster-Nyarko E."/>
            <person name="Jarju S."/>
            <person name="Secka A."/>
            <person name="Antonio M."/>
            <person name="Oren A."/>
            <person name="Chaudhuri R.R."/>
            <person name="La Ragione R."/>
            <person name="Hildebrand F."/>
            <person name="Pallen M.J."/>
        </authorList>
    </citation>
    <scope>NUCLEOTIDE SEQUENCE</scope>
    <source>
        <strain evidence="1">CHK158-818</strain>
    </source>
</reference>
<gene>
    <name evidence="1" type="ORF">IAB03_08485</name>
</gene>
<proteinExistence type="predicted"/>
<evidence type="ECO:0000313" key="1">
    <source>
        <dbReference type="EMBL" id="HIU55824.1"/>
    </source>
</evidence>